<name>A0A2U1KTD8_ARTAN</name>
<keyword evidence="2" id="KW-0808">Transferase</keyword>
<evidence type="ECO:0000313" key="8">
    <source>
        <dbReference type="EMBL" id="PWA40014.1"/>
    </source>
</evidence>
<dbReference type="AlphaFoldDB" id="A0A2U1KTD8"/>
<dbReference type="InterPro" id="IPR036465">
    <property type="entry name" value="vWFA_dom_sf"/>
</dbReference>
<dbReference type="GO" id="GO:0033355">
    <property type="term" value="P:ascorbate glutathione cycle"/>
    <property type="evidence" value="ECO:0007669"/>
    <property type="project" value="InterPro"/>
</dbReference>
<reference evidence="8 9" key="1">
    <citation type="journal article" date="2018" name="Mol. Plant">
        <title>The genome of Artemisia annua provides insight into the evolution of Asteraceae family and artemisinin biosynthesis.</title>
        <authorList>
            <person name="Shen Q."/>
            <person name="Zhang L."/>
            <person name="Liao Z."/>
            <person name="Wang S."/>
            <person name="Yan T."/>
            <person name="Shi P."/>
            <person name="Liu M."/>
            <person name="Fu X."/>
            <person name="Pan Q."/>
            <person name="Wang Y."/>
            <person name="Lv Z."/>
            <person name="Lu X."/>
            <person name="Zhang F."/>
            <person name="Jiang W."/>
            <person name="Ma Y."/>
            <person name="Chen M."/>
            <person name="Hao X."/>
            <person name="Li L."/>
            <person name="Tang Y."/>
            <person name="Lv G."/>
            <person name="Zhou Y."/>
            <person name="Sun X."/>
            <person name="Brodelius P.E."/>
            <person name="Rose J.K.C."/>
            <person name="Tang K."/>
        </authorList>
    </citation>
    <scope>NUCLEOTIDE SEQUENCE [LARGE SCALE GENOMIC DNA]</scope>
    <source>
        <strain evidence="9">cv. Huhao1</strain>
        <tissue evidence="8">Leaf</tissue>
    </source>
</reference>
<dbReference type="PANTHER" id="PTHR44420:SF2">
    <property type="entry name" value="GLUTATHIONE S-TRANSFERASE DHAR2-RELATED"/>
    <property type="match status" value="1"/>
</dbReference>
<dbReference type="InterPro" id="IPR004045">
    <property type="entry name" value="Glutathione_S-Trfase_N"/>
</dbReference>
<sequence length="365" mass="41353">MLWKCARIGGRLRLCKGATFAYSYWFGGLDTDMQKRIVFFAGGAVYDRVYHGEELGRGMKDNNVACDVISFGDPYMDKRDLFEALIRSADKDGNCNVCHVPPESSVPEALSRSQIIIPRRVGGGSGSAPPSTQNKMPIEICVKAPPRSHATVTDANTDCPFCQRVLLTLLEKKLPYRTHLIDLDNKPEWFAEANPDGLLPLIRFDDEKWVSNSDVIVEMIEKKYPEPPLETPPYYAYLGLTILPKLLAFLKNKNDDTQQALVFELMELEQHLSEYLYILGGPYVNGKDITAVDLSLAPKLYHLVEACKENNEWNIPKKFTKVLNYNKLLFNRTSFKKTKPSPESVNEGWRQRLRMEPKVKDGAKG</sequence>
<evidence type="ECO:0000256" key="4">
    <source>
        <dbReference type="ARBA" id="ARBA00047960"/>
    </source>
</evidence>
<evidence type="ECO:0000313" key="9">
    <source>
        <dbReference type="Proteomes" id="UP000245207"/>
    </source>
</evidence>
<dbReference type="EC" id="2.5.1.18" evidence="1"/>
<dbReference type="GO" id="GO:0045174">
    <property type="term" value="F:glutathione dehydrogenase (ascorbate) activity"/>
    <property type="evidence" value="ECO:0007669"/>
    <property type="project" value="UniProtKB-EC"/>
</dbReference>
<comment type="catalytic activity">
    <reaction evidence="5">
        <text>L-dehydroascorbate + 2 glutathione = glutathione disulfide + L-ascorbate</text>
        <dbReference type="Rhea" id="RHEA:24424"/>
        <dbReference type="ChEBI" id="CHEBI:38290"/>
        <dbReference type="ChEBI" id="CHEBI:57925"/>
        <dbReference type="ChEBI" id="CHEBI:58297"/>
        <dbReference type="ChEBI" id="CHEBI:58539"/>
        <dbReference type="EC" id="1.8.5.1"/>
    </reaction>
</comment>
<evidence type="ECO:0000256" key="5">
    <source>
        <dbReference type="ARBA" id="ARBA00049544"/>
    </source>
</evidence>
<evidence type="ECO:0000256" key="2">
    <source>
        <dbReference type="ARBA" id="ARBA00022679"/>
    </source>
</evidence>
<dbReference type="STRING" id="35608.A0A2U1KTD8"/>
<protein>
    <recommendedName>
        <fullName evidence="1">glutathione transferase</fullName>
        <ecNumber evidence="1">2.5.1.18</ecNumber>
    </recommendedName>
</protein>
<feature type="region of interest" description="Disordered" evidence="6">
    <location>
        <begin position="336"/>
        <end position="365"/>
    </location>
</feature>
<dbReference type="PANTHER" id="PTHR44420">
    <property type="entry name" value="GLUTATHIONE S-TRANSFERASE DHAR2-RELATED"/>
    <property type="match status" value="1"/>
</dbReference>
<dbReference type="SUPFAM" id="SSF52833">
    <property type="entry name" value="Thioredoxin-like"/>
    <property type="match status" value="1"/>
</dbReference>
<dbReference type="InterPro" id="IPR044627">
    <property type="entry name" value="DHAR1/2/3/4"/>
</dbReference>
<dbReference type="Gene3D" id="3.40.50.410">
    <property type="entry name" value="von Willebrand factor, type A domain"/>
    <property type="match status" value="1"/>
</dbReference>
<evidence type="ECO:0000259" key="7">
    <source>
        <dbReference type="PROSITE" id="PS50404"/>
    </source>
</evidence>
<evidence type="ECO:0000256" key="1">
    <source>
        <dbReference type="ARBA" id="ARBA00012452"/>
    </source>
</evidence>
<dbReference type="InterPro" id="IPR036249">
    <property type="entry name" value="Thioredoxin-like_sf"/>
</dbReference>
<dbReference type="Proteomes" id="UP000245207">
    <property type="component" value="Unassembled WGS sequence"/>
</dbReference>
<comment type="similarity">
    <text evidence="3">Belongs to the GST superfamily. DHAR family.</text>
</comment>
<dbReference type="GO" id="GO:0004364">
    <property type="term" value="F:glutathione transferase activity"/>
    <property type="evidence" value="ECO:0007669"/>
    <property type="project" value="UniProtKB-EC"/>
</dbReference>
<gene>
    <name evidence="8" type="ORF">CTI12_AA564520</name>
</gene>
<feature type="compositionally biased region" description="Basic and acidic residues" evidence="6">
    <location>
        <begin position="349"/>
        <end position="365"/>
    </location>
</feature>
<comment type="catalytic activity">
    <reaction evidence="4">
        <text>RX + glutathione = an S-substituted glutathione + a halide anion + H(+)</text>
        <dbReference type="Rhea" id="RHEA:16437"/>
        <dbReference type="ChEBI" id="CHEBI:15378"/>
        <dbReference type="ChEBI" id="CHEBI:16042"/>
        <dbReference type="ChEBI" id="CHEBI:17792"/>
        <dbReference type="ChEBI" id="CHEBI:57925"/>
        <dbReference type="ChEBI" id="CHEBI:90779"/>
        <dbReference type="EC" id="2.5.1.18"/>
    </reaction>
</comment>
<dbReference type="Gene3D" id="3.40.30.10">
    <property type="entry name" value="Glutaredoxin"/>
    <property type="match status" value="1"/>
</dbReference>
<evidence type="ECO:0000256" key="6">
    <source>
        <dbReference type="SAM" id="MobiDB-lite"/>
    </source>
</evidence>
<dbReference type="PROSITE" id="PS50404">
    <property type="entry name" value="GST_NTER"/>
    <property type="match status" value="1"/>
</dbReference>
<proteinExistence type="inferred from homology"/>
<dbReference type="Gene3D" id="1.20.1050.10">
    <property type="match status" value="1"/>
</dbReference>
<dbReference type="Pfam" id="PF13409">
    <property type="entry name" value="GST_N_2"/>
    <property type="match status" value="1"/>
</dbReference>
<dbReference type="InterPro" id="IPR036282">
    <property type="entry name" value="Glutathione-S-Trfase_C_sf"/>
</dbReference>
<evidence type="ECO:0000256" key="3">
    <source>
        <dbReference type="ARBA" id="ARBA00024194"/>
    </source>
</evidence>
<organism evidence="8 9">
    <name type="scientific">Artemisia annua</name>
    <name type="common">Sweet wormwood</name>
    <dbReference type="NCBI Taxonomy" id="35608"/>
    <lineage>
        <taxon>Eukaryota</taxon>
        <taxon>Viridiplantae</taxon>
        <taxon>Streptophyta</taxon>
        <taxon>Embryophyta</taxon>
        <taxon>Tracheophyta</taxon>
        <taxon>Spermatophyta</taxon>
        <taxon>Magnoliopsida</taxon>
        <taxon>eudicotyledons</taxon>
        <taxon>Gunneridae</taxon>
        <taxon>Pentapetalae</taxon>
        <taxon>asterids</taxon>
        <taxon>campanulids</taxon>
        <taxon>Asterales</taxon>
        <taxon>Asteraceae</taxon>
        <taxon>Asteroideae</taxon>
        <taxon>Anthemideae</taxon>
        <taxon>Artemisiinae</taxon>
        <taxon>Artemisia</taxon>
    </lineage>
</organism>
<dbReference type="CDD" id="cd00570">
    <property type="entry name" value="GST_N_family"/>
    <property type="match status" value="1"/>
</dbReference>
<dbReference type="EMBL" id="PKPP01014139">
    <property type="protein sequence ID" value="PWA40014.1"/>
    <property type="molecule type" value="Genomic_DNA"/>
</dbReference>
<comment type="caution">
    <text evidence="8">The sequence shown here is derived from an EMBL/GenBank/DDBJ whole genome shotgun (WGS) entry which is preliminary data.</text>
</comment>
<keyword evidence="9" id="KW-1185">Reference proteome</keyword>
<dbReference type="SUPFAM" id="SSF47616">
    <property type="entry name" value="GST C-terminal domain-like"/>
    <property type="match status" value="1"/>
</dbReference>
<dbReference type="OrthoDB" id="1935530at2759"/>
<accession>A0A2U1KTD8</accession>
<feature type="domain" description="GST N-terminal" evidence="7">
    <location>
        <begin position="149"/>
        <end position="228"/>
    </location>
</feature>